<organism evidence="7 8">
    <name type="scientific">Azospirillum cavernae</name>
    <dbReference type="NCBI Taxonomy" id="2320860"/>
    <lineage>
        <taxon>Bacteria</taxon>
        <taxon>Pseudomonadati</taxon>
        <taxon>Pseudomonadota</taxon>
        <taxon>Alphaproteobacteria</taxon>
        <taxon>Rhodospirillales</taxon>
        <taxon>Azospirillaceae</taxon>
        <taxon>Azospirillum</taxon>
    </lineage>
</organism>
<evidence type="ECO:0000313" key="7">
    <source>
        <dbReference type="EMBL" id="RJF78386.1"/>
    </source>
</evidence>
<name>A0A418VQ57_9PROT</name>
<feature type="domain" description="NodB homology" evidence="6">
    <location>
        <begin position="72"/>
        <end position="247"/>
    </location>
</feature>
<feature type="signal peptide" evidence="5">
    <location>
        <begin position="1"/>
        <end position="28"/>
    </location>
</feature>
<protein>
    <recommendedName>
        <fullName evidence="3">Chitooligosaccharide deacetylase</fullName>
    </recommendedName>
    <alternativeName>
        <fullName evidence="4">Nodulation protein B</fullName>
    </alternativeName>
</protein>
<keyword evidence="8" id="KW-1185">Reference proteome</keyword>
<comment type="similarity">
    <text evidence="2">Belongs to the polysaccharide deacetylase family.</text>
</comment>
<dbReference type="PROSITE" id="PS51677">
    <property type="entry name" value="NODB"/>
    <property type="match status" value="1"/>
</dbReference>
<dbReference type="CDD" id="cd10917">
    <property type="entry name" value="CE4_NodB_like_6s_7s"/>
    <property type="match status" value="1"/>
</dbReference>
<gene>
    <name evidence="7" type="ORF">D3877_25185</name>
</gene>
<dbReference type="EMBL" id="QYUL01000004">
    <property type="protein sequence ID" value="RJF78386.1"/>
    <property type="molecule type" value="Genomic_DNA"/>
</dbReference>
<evidence type="ECO:0000313" key="8">
    <source>
        <dbReference type="Proteomes" id="UP000283458"/>
    </source>
</evidence>
<dbReference type="GO" id="GO:0005975">
    <property type="term" value="P:carbohydrate metabolic process"/>
    <property type="evidence" value="ECO:0007669"/>
    <property type="project" value="InterPro"/>
</dbReference>
<evidence type="ECO:0000256" key="3">
    <source>
        <dbReference type="ARBA" id="ARBA00020071"/>
    </source>
</evidence>
<evidence type="ECO:0000259" key="6">
    <source>
        <dbReference type="PROSITE" id="PS51677"/>
    </source>
</evidence>
<dbReference type="InterPro" id="IPR002509">
    <property type="entry name" value="NODB_dom"/>
</dbReference>
<comment type="caution">
    <text evidence="7">The sequence shown here is derived from an EMBL/GenBank/DDBJ whole genome shotgun (WGS) entry which is preliminary data.</text>
</comment>
<proteinExistence type="inferred from homology"/>
<evidence type="ECO:0000256" key="5">
    <source>
        <dbReference type="SAM" id="SignalP"/>
    </source>
</evidence>
<dbReference type="OrthoDB" id="5291101at2"/>
<dbReference type="Gene3D" id="3.20.20.370">
    <property type="entry name" value="Glycoside hydrolase/deacetylase"/>
    <property type="match status" value="1"/>
</dbReference>
<accession>A0A418VQ57</accession>
<dbReference type="GO" id="GO:0016810">
    <property type="term" value="F:hydrolase activity, acting on carbon-nitrogen (but not peptide) bonds"/>
    <property type="evidence" value="ECO:0007669"/>
    <property type="project" value="InterPro"/>
</dbReference>
<comment type="function">
    <text evidence="1">Is involved in generating a small heat-stable compound (Nod), an acylated oligomer of N-acetylglucosamine, that stimulates mitosis in various plant protoplasts.</text>
</comment>
<dbReference type="SUPFAM" id="SSF88713">
    <property type="entry name" value="Glycoside hydrolase/deacetylase"/>
    <property type="match status" value="1"/>
</dbReference>
<evidence type="ECO:0000256" key="2">
    <source>
        <dbReference type="ARBA" id="ARBA00010973"/>
    </source>
</evidence>
<keyword evidence="5" id="KW-0732">Signal</keyword>
<dbReference type="PANTHER" id="PTHR10587">
    <property type="entry name" value="GLYCOSYL TRANSFERASE-RELATED"/>
    <property type="match status" value="1"/>
</dbReference>
<evidence type="ECO:0000256" key="1">
    <source>
        <dbReference type="ARBA" id="ARBA00003236"/>
    </source>
</evidence>
<dbReference type="Pfam" id="PF01522">
    <property type="entry name" value="Polysacc_deac_1"/>
    <property type="match status" value="1"/>
</dbReference>
<dbReference type="Proteomes" id="UP000283458">
    <property type="component" value="Unassembled WGS sequence"/>
</dbReference>
<dbReference type="InterPro" id="IPR006311">
    <property type="entry name" value="TAT_signal"/>
</dbReference>
<dbReference type="InterPro" id="IPR050248">
    <property type="entry name" value="Polysacc_deacetylase_ArnD"/>
</dbReference>
<dbReference type="RefSeq" id="WP_119833524.1">
    <property type="nucleotide sequence ID" value="NZ_QYUL01000004.1"/>
</dbReference>
<feature type="chain" id="PRO_5018991892" description="Chitooligosaccharide deacetylase" evidence="5">
    <location>
        <begin position="29"/>
        <end position="258"/>
    </location>
</feature>
<dbReference type="PROSITE" id="PS51318">
    <property type="entry name" value="TAT"/>
    <property type="match status" value="1"/>
</dbReference>
<reference evidence="7 8" key="1">
    <citation type="submission" date="2018-09" db="EMBL/GenBank/DDBJ databases">
        <authorList>
            <person name="Zhu H."/>
        </authorList>
    </citation>
    <scope>NUCLEOTIDE SEQUENCE [LARGE SCALE GENOMIC DNA]</scope>
    <source>
        <strain evidence="7 8">K2W22B-5</strain>
    </source>
</reference>
<dbReference type="AlphaFoldDB" id="A0A418VQ57"/>
<evidence type="ECO:0000256" key="4">
    <source>
        <dbReference type="ARBA" id="ARBA00032976"/>
    </source>
</evidence>
<sequence>MPAATPTRRAVLFGATAAALSPWSALHAAAPPVGKTRSFAATHGAAPFVTEHLIPGDALDLSRVNPSAASARVIALTIDDGPDPNDPIILDILKQHGARATFFFIGQKIAEHAKAAAAVAASGNEIGSHSQTHPMMSDLSAAEQDRNLSTANQALSAIGVHPTWFRPPFGDFDATTLSLARAQGLQSVLWTIDSQDWKGTDAATIANRVTARLAPGAVILMHSTKAASVKALPTILDAGRRRGFRFVTLTDWRKAMAG</sequence>
<dbReference type="InterPro" id="IPR011330">
    <property type="entry name" value="Glyco_hydro/deAcase_b/a-brl"/>
</dbReference>